<accession>A0AA39LDW2</accession>
<evidence type="ECO:0000256" key="2">
    <source>
        <dbReference type="ARBA" id="ARBA00022692"/>
    </source>
</evidence>
<keyword evidence="4 5" id="KW-0472">Membrane</keyword>
<dbReference type="EMBL" id="JAUCMV010000005">
    <property type="protein sequence ID" value="KAK0393409.1"/>
    <property type="molecule type" value="Genomic_DNA"/>
</dbReference>
<comment type="subcellular location">
    <subcellularLocation>
        <location evidence="1">Membrane</location>
    </subcellularLocation>
</comment>
<keyword evidence="8" id="KW-1185">Reference proteome</keyword>
<dbReference type="AlphaFoldDB" id="A0AA39LDW2"/>
<organism evidence="7 8">
    <name type="scientific">Steinernema hermaphroditum</name>
    <dbReference type="NCBI Taxonomy" id="289476"/>
    <lineage>
        <taxon>Eukaryota</taxon>
        <taxon>Metazoa</taxon>
        <taxon>Ecdysozoa</taxon>
        <taxon>Nematoda</taxon>
        <taxon>Chromadorea</taxon>
        <taxon>Rhabditida</taxon>
        <taxon>Tylenchina</taxon>
        <taxon>Panagrolaimomorpha</taxon>
        <taxon>Strongyloidoidea</taxon>
        <taxon>Steinernematidae</taxon>
        <taxon>Steinernema</taxon>
    </lineage>
</organism>
<dbReference type="Proteomes" id="UP001175271">
    <property type="component" value="Unassembled WGS sequence"/>
</dbReference>
<comment type="caution">
    <text evidence="7">The sequence shown here is derived from an EMBL/GenBank/DDBJ whole genome shotgun (WGS) entry which is preliminary data.</text>
</comment>
<feature type="transmembrane region" description="Helical" evidence="5">
    <location>
        <begin position="45"/>
        <end position="65"/>
    </location>
</feature>
<dbReference type="CDD" id="cd00637">
    <property type="entry name" value="7tm_classA_rhodopsin-like"/>
    <property type="match status" value="1"/>
</dbReference>
<evidence type="ECO:0000256" key="5">
    <source>
        <dbReference type="SAM" id="Phobius"/>
    </source>
</evidence>
<feature type="transmembrane region" description="Helical" evidence="5">
    <location>
        <begin position="251"/>
        <end position="272"/>
    </location>
</feature>
<evidence type="ECO:0000256" key="3">
    <source>
        <dbReference type="ARBA" id="ARBA00022989"/>
    </source>
</evidence>
<feature type="transmembrane region" description="Helical" evidence="5">
    <location>
        <begin position="119"/>
        <end position="144"/>
    </location>
</feature>
<protein>
    <recommendedName>
        <fullName evidence="6">G-protein coupled receptors family 1 profile domain-containing protein</fullName>
    </recommendedName>
</protein>
<dbReference type="PANTHER" id="PTHR23360">
    <property type="entry name" value="G-PROTEIN COUPLED RECEPTORS FAMILY 1 PROFILE DOMAIN-CONTAINING PROTEIN-RELATED"/>
    <property type="match status" value="1"/>
</dbReference>
<keyword evidence="2 5" id="KW-0812">Transmembrane</keyword>
<dbReference type="PROSITE" id="PS50262">
    <property type="entry name" value="G_PROTEIN_RECEP_F1_2"/>
    <property type="match status" value="1"/>
</dbReference>
<evidence type="ECO:0000256" key="4">
    <source>
        <dbReference type="ARBA" id="ARBA00023136"/>
    </source>
</evidence>
<name>A0AA39LDW2_9BILA</name>
<dbReference type="GO" id="GO:0016020">
    <property type="term" value="C:membrane"/>
    <property type="evidence" value="ECO:0007669"/>
    <property type="project" value="UniProtKB-SubCell"/>
</dbReference>
<evidence type="ECO:0000259" key="6">
    <source>
        <dbReference type="PROSITE" id="PS50262"/>
    </source>
</evidence>
<dbReference type="PANTHER" id="PTHR23360:SF39">
    <property type="entry name" value="G_PROTEIN_RECEP_F1_2 DOMAIN-CONTAINING PROTEIN"/>
    <property type="match status" value="1"/>
</dbReference>
<feature type="transmembrane region" description="Helical" evidence="5">
    <location>
        <begin position="284"/>
        <end position="306"/>
    </location>
</feature>
<proteinExistence type="predicted"/>
<evidence type="ECO:0000313" key="7">
    <source>
        <dbReference type="EMBL" id="KAK0393409.1"/>
    </source>
</evidence>
<dbReference type="InterPro" id="IPR017452">
    <property type="entry name" value="GPCR_Rhodpsn_7TM"/>
</dbReference>
<dbReference type="SUPFAM" id="SSF81321">
    <property type="entry name" value="Family A G protein-coupled receptor-like"/>
    <property type="match status" value="1"/>
</dbReference>
<evidence type="ECO:0000313" key="8">
    <source>
        <dbReference type="Proteomes" id="UP001175271"/>
    </source>
</evidence>
<feature type="transmembrane region" description="Helical" evidence="5">
    <location>
        <begin position="207"/>
        <end position="231"/>
    </location>
</feature>
<sequence length="357" mass="40696">MEMPTVFINYYMLTSCFRLDHLKRIRDNMTAEAQADLVHDLLTRFRMYTSFGVAVVVANLVVVIVHMSNKEMNKRYILFTMLSIAELVNGISFICTGIGREIQMHINAYFIPIRVHECLMWFPWPTLLIFAGQLPAAMNLMLAAERAIAVQYAGWYRRVWTWKHKAMLGVFGWLLCVLGFGLAIVAAHYSDHVNLTRICAVMEATGIIYGSIHFALISLAYLVSFIVLFVIFMITRASKKPSQTELRRQKVLFAVIGVSVVFVSFPNFVLIFNEWHIIDAGALFVGIAYCLYALSSTFNLFIYIAFRQEFRSQLLILMCLKKKNEVTKLFKTTTINVGQAAKTVQRIANVSSASEYN</sequence>
<keyword evidence="3 5" id="KW-1133">Transmembrane helix</keyword>
<dbReference type="Gene3D" id="1.20.1070.10">
    <property type="entry name" value="Rhodopsin 7-helix transmembrane proteins"/>
    <property type="match status" value="1"/>
</dbReference>
<dbReference type="InterPro" id="IPR047130">
    <property type="entry name" value="7TM_GPCR_Srsx_nematod"/>
</dbReference>
<feature type="transmembrane region" description="Helical" evidence="5">
    <location>
        <begin position="77"/>
        <end position="99"/>
    </location>
</feature>
<reference evidence="7" key="1">
    <citation type="submission" date="2023-06" db="EMBL/GenBank/DDBJ databases">
        <title>Genomic analysis of the entomopathogenic nematode Steinernema hermaphroditum.</title>
        <authorList>
            <person name="Schwarz E.M."/>
            <person name="Heppert J.K."/>
            <person name="Baniya A."/>
            <person name="Schwartz H.T."/>
            <person name="Tan C.-H."/>
            <person name="Antoshechkin I."/>
            <person name="Sternberg P.W."/>
            <person name="Goodrich-Blair H."/>
            <person name="Dillman A.R."/>
        </authorList>
    </citation>
    <scope>NUCLEOTIDE SEQUENCE</scope>
    <source>
        <strain evidence="7">PS9179</strain>
        <tissue evidence="7">Whole animal</tissue>
    </source>
</reference>
<evidence type="ECO:0000256" key="1">
    <source>
        <dbReference type="ARBA" id="ARBA00004370"/>
    </source>
</evidence>
<gene>
    <name evidence="7" type="ORF">QR680_000197</name>
</gene>
<feature type="transmembrane region" description="Helical" evidence="5">
    <location>
        <begin position="165"/>
        <end position="187"/>
    </location>
</feature>
<feature type="domain" description="G-protein coupled receptors family 1 profile" evidence="6">
    <location>
        <begin position="58"/>
        <end position="303"/>
    </location>
</feature>